<dbReference type="GO" id="GO:0044218">
    <property type="term" value="C:other organism cell membrane"/>
    <property type="evidence" value="ECO:0007669"/>
    <property type="project" value="UniProtKB-KW"/>
</dbReference>
<dbReference type="Pfam" id="PF23307">
    <property type="entry name" value="SAM_KIDINS220"/>
    <property type="match status" value="1"/>
</dbReference>
<evidence type="ECO:0000256" key="6">
    <source>
        <dbReference type="PROSITE-ProRule" id="PRU00023"/>
    </source>
</evidence>
<dbReference type="PANTHER" id="PTHR24116:SF0">
    <property type="entry name" value="KINASE D-INTERACTING SUBSTRATE OF 220 KDA"/>
    <property type="match status" value="1"/>
</dbReference>
<evidence type="ECO:0000256" key="1">
    <source>
        <dbReference type="ARBA" id="ARBA00004175"/>
    </source>
</evidence>
<dbReference type="EMBL" id="CAEY01001590">
    <property type="status" value="NOT_ANNOTATED_CDS"/>
    <property type="molecule type" value="Genomic_DNA"/>
</dbReference>
<feature type="repeat" description="ANK" evidence="6">
    <location>
        <begin position="342"/>
        <end position="374"/>
    </location>
</feature>
<proteinExistence type="predicted"/>
<feature type="repeat" description="ANK" evidence="6">
    <location>
        <begin position="243"/>
        <end position="275"/>
    </location>
</feature>
<keyword evidence="4" id="KW-0638">Presynaptic neurotoxin</keyword>
<feature type="transmembrane region" description="Helical" evidence="8">
    <location>
        <begin position="568"/>
        <end position="591"/>
    </location>
</feature>
<feature type="domain" description="Kinase D-interacting substrate of 220 kDa-like SAM" evidence="10">
    <location>
        <begin position="1135"/>
        <end position="1209"/>
    </location>
</feature>
<dbReference type="HOGENOM" id="CLU_001438_1_1_1"/>
<reference evidence="12" key="1">
    <citation type="submission" date="2011-08" db="EMBL/GenBank/DDBJ databases">
        <authorList>
            <person name="Rombauts S."/>
        </authorList>
    </citation>
    <scope>NUCLEOTIDE SEQUENCE</scope>
    <source>
        <strain evidence="12">London</strain>
    </source>
</reference>
<feature type="compositionally biased region" description="Low complexity" evidence="7">
    <location>
        <begin position="1333"/>
        <end position="1348"/>
    </location>
</feature>
<evidence type="ECO:0000259" key="9">
    <source>
        <dbReference type="Pfam" id="PF07693"/>
    </source>
</evidence>
<organism evidence="11 12">
    <name type="scientific">Tetranychus urticae</name>
    <name type="common">Two-spotted spider mite</name>
    <dbReference type="NCBI Taxonomy" id="32264"/>
    <lineage>
        <taxon>Eukaryota</taxon>
        <taxon>Metazoa</taxon>
        <taxon>Ecdysozoa</taxon>
        <taxon>Arthropoda</taxon>
        <taxon>Chelicerata</taxon>
        <taxon>Arachnida</taxon>
        <taxon>Acari</taxon>
        <taxon>Acariformes</taxon>
        <taxon>Trombidiformes</taxon>
        <taxon>Prostigmata</taxon>
        <taxon>Eleutherengona</taxon>
        <taxon>Raphignathae</taxon>
        <taxon>Tetranychoidea</taxon>
        <taxon>Tetranychidae</taxon>
        <taxon>Tetranychus</taxon>
    </lineage>
</organism>
<evidence type="ECO:0000256" key="2">
    <source>
        <dbReference type="ARBA" id="ARBA00022483"/>
    </source>
</evidence>
<feature type="transmembrane region" description="Helical" evidence="8">
    <location>
        <begin position="544"/>
        <end position="562"/>
    </location>
</feature>
<dbReference type="Pfam" id="PF07693">
    <property type="entry name" value="KAP_NTPase"/>
    <property type="match status" value="1"/>
</dbReference>
<keyword evidence="2" id="KW-0268">Exocytosis</keyword>
<feature type="transmembrane region" description="Helical" evidence="8">
    <location>
        <begin position="734"/>
        <end position="760"/>
    </location>
</feature>
<feature type="region of interest" description="Disordered" evidence="7">
    <location>
        <begin position="1317"/>
        <end position="1371"/>
    </location>
</feature>
<dbReference type="InterPro" id="IPR002110">
    <property type="entry name" value="Ankyrin_rpt"/>
</dbReference>
<dbReference type="Proteomes" id="UP000015104">
    <property type="component" value="Unassembled WGS sequence"/>
</dbReference>
<dbReference type="PROSITE" id="PS50088">
    <property type="entry name" value="ANK_REPEAT"/>
    <property type="match status" value="9"/>
</dbReference>
<keyword evidence="8" id="KW-0812">Transmembrane</keyword>
<keyword evidence="8" id="KW-1133">Transmembrane helix</keyword>
<dbReference type="InterPro" id="IPR011646">
    <property type="entry name" value="KAP_P-loop"/>
</dbReference>
<keyword evidence="6" id="KW-0040">ANK repeat</keyword>
<keyword evidence="3" id="KW-1052">Target cell membrane</keyword>
<dbReference type="PANTHER" id="PTHR24116">
    <property type="entry name" value="KINASE D-INTERACTING SUBSTRATE OF 220 KDA"/>
    <property type="match status" value="1"/>
</dbReference>
<protein>
    <submittedName>
        <fullName evidence="11">Uncharacterized protein</fullName>
    </submittedName>
</protein>
<dbReference type="GO" id="GO:0006887">
    <property type="term" value="P:exocytosis"/>
    <property type="evidence" value="ECO:0007669"/>
    <property type="project" value="UniProtKB-KW"/>
</dbReference>
<name>T1K5N1_TETUR</name>
<evidence type="ECO:0000256" key="4">
    <source>
        <dbReference type="ARBA" id="ARBA00023028"/>
    </source>
</evidence>
<evidence type="ECO:0000256" key="8">
    <source>
        <dbReference type="SAM" id="Phobius"/>
    </source>
</evidence>
<dbReference type="EnsemblMetazoa" id="tetur05g06890.1">
    <property type="protein sequence ID" value="tetur05g06890.1"/>
    <property type="gene ID" value="tetur05g06890"/>
</dbReference>
<feature type="repeat" description="ANK" evidence="6">
    <location>
        <begin position="210"/>
        <end position="242"/>
    </location>
</feature>
<dbReference type="PROSITE" id="PS50297">
    <property type="entry name" value="ANK_REP_REGION"/>
    <property type="match status" value="8"/>
</dbReference>
<feature type="transmembrane region" description="Helical" evidence="8">
    <location>
        <begin position="697"/>
        <end position="722"/>
    </location>
</feature>
<dbReference type="eggNOG" id="KOG0502">
    <property type="taxonomic scope" value="Eukaryota"/>
</dbReference>
<dbReference type="SMART" id="SM00248">
    <property type="entry name" value="ANK"/>
    <property type="match status" value="11"/>
</dbReference>
<reference evidence="11" key="2">
    <citation type="submission" date="2015-06" db="UniProtKB">
        <authorList>
            <consortium name="EnsemblMetazoa"/>
        </authorList>
    </citation>
    <scope>IDENTIFICATION</scope>
</reference>
<sequence>MMETTFSRKPSKYMTSLLQMVKKKDGKLRFKSSETQAVLVISGYFSDARELIENERNDELISLLDEGRLGVNDVGEAGGSNLLMVAAECGNLRIVQELIRRGADLNYQDSDDWNALITATREGNVDIVSELLEAGSAIDATDMGGWTPLLWASYKGFLDIAKLLLKKGASANVFDNNNITPLIYASGRGFLEITIMLLAHAAKPDTPDKYGTTPLIWACRKGHFDIAQKLLKAGATVDATGMYGWTPLLVAVRGNYESLVDLLITYKPNANACDSDGLSALMIASKGGNINIVNALLRINSYVNLSDRNNDTSLIHASKSGYVLIVEALIKAHADVDHHGADKKTALYWSVEKGHVEVVRALLKANANLELANEDGDTPLLKAVRSRRLPIVKMLIDKKAKVTACDKHGDTALHIAIRAQSKTIVEFLLRNPRNSQLLYKPNKRGETPFMLDNTHQKPILPTLFGATPSSRRVLEKETQLGYDLYSSAIANLLSEPTLKLPVCVGLFAKWGSGKSFLIGKLKDDLITFTQDWNISPTFRFSWPLFWAISMLSVITGVGTLVGTNGKQYFFGIITAIGIFFLCYCIFGIVYCGHLRYDWSISSNLRSRFDRIKLIIQVCFGNPPIIDADQVSTLPVHFLFTETPIKISSDYNVSQLIGAILNSLWQSMENELGLLPVRLFKVFHPKHVSGLTWRWRRICLVPTIFLITLSFFTIAVLLILYYVDKTEPFKLHPVLSYILVAIASITGAWIVTNFIVPFKIVKELVFHSKKKTREELKKDVQLMQSCIMCLDAFIGKRQSRLVIILDALESIYESERLISFLEGINDYFINFQVISANRSVSPPFVGIMTLDPHHHVTAKSKEYLKTLVHLPFYLQNSQLRKVKIAQQTVLSKPDYRSSTTSLVEAIAAAPIPAPTKGSGSGIIRSKSKKLSNLKAADSVISLSGHGGESLTKVLLTDDYFSDVNPKSMRRIMNIVYIQGRLLKAFNLDFDWHRLTIWVNITEQWPLRASALIAYWDITENKYNDDSIPLKSLYDKVSPILPQDPALLSRDNDEKKLNIFLSYRHNSLTLGDLKTFAPFTINLDPYLRKNLTEAWTDTNAIPNEGPRIVSTSNGERKISTSTLIQLSSSGNISPHKLQLMYLGVDGVIAMLKQIESFDHSQIEKYGKAIRDNNINGRVLSSCSPEDLNDLKLILGFSFGDWLLFKSVLIDGRLPALPPSVQVSSATPTSNLPQNCDHQLLEARHKTNLEKQVTMEEAALASAVVMDSPIEEDNEDNDEALAQQEVGVLYIGNAGMNNRISPSISFGDSDLLGNSSRTNHTIEIEPEPNDTTPLVSPSKHSIYSSSSSSSSSKRHPLERQGKPELSVKFYTSEL</sequence>
<evidence type="ECO:0000256" key="7">
    <source>
        <dbReference type="SAM" id="MobiDB-lite"/>
    </source>
</evidence>
<evidence type="ECO:0000313" key="11">
    <source>
        <dbReference type="EnsemblMetazoa" id="tetur05g06890.1"/>
    </source>
</evidence>
<feature type="repeat" description="ANK" evidence="6">
    <location>
        <begin position="78"/>
        <end position="110"/>
    </location>
</feature>
<dbReference type="GO" id="GO:0044231">
    <property type="term" value="C:host cell presynaptic membrane"/>
    <property type="evidence" value="ECO:0007669"/>
    <property type="project" value="UniProtKB-KW"/>
</dbReference>
<accession>T1K5N1</accession>
<comment type="subcellular location">
    <subcellularLocation>
        <location evidence="1">Target cell membrane</location>
    </subcellularLocation>
</comment>
<dbReference type="GO" id="GO:0030165">
    <property type="term" value="F:PDZ domain binding"/>
    <property type="evidence" value="ECO:0007669"/>
    <property type="project" value="TreeGrafter"/>
</dbReference>
<dbReference type="InterPro" id="IPR052771">
    <property type="entry name" value="Neurotrophin_sig_adaptor"/>
</dbReference>
<evidence type="ECO:0000256" key="3">
    <source>
        <dbReference type="ARBA" id="ARBA00022537"/>
    </source>
</evidence>
<dbReference type="GO" id="GO:0019887">
    <property type="term" value="F:protein kinase regulator activity"/>
    <property type="evidence" value="ECO:0007669"/>
    <property type="project" value="TreeGrafter"/>
</dbReference>
<keyword evidence="5" id="KW-1053">Target membrane</keyword>
<feature type="repeat" description="ANK" evidence="6">
    <location>
        <begin position="276"/>
        <end position="308"/>
    </location>
</feature>
<keyword evidence="12" id="KW-1185">Reference proteome</keyword>
<dbReference type="Pfam" id="PF00023">
    <property type="entry name" value="Ank"/>
    <property type="match status" value="2"/>
</dbReference>
<dbReference type="Gene3D" id="1.25.40.20">
    <property type="entry name" value="Ankyrin repeat-containing domain"/>
    <property type="match status" value="2"/>
</dbReference>
<feature type="domain" description="KAP NTPase" evidence="9">
    <location>
        <begin position="482"/>
        <end position="980"/>
    </location>
</feature>
<evidence type="ECO:0000256" key="5">
    <source>
        <dbReference type="ARBA" id="ARBA00023298"/>
    </source>
</evidence>
<evidence type="ECO:0000313" key="12">
    <source>
        <dbReference type="Proteomes" id="UP000015104"/>
    </source>
</evidence>
<feature type="repeat" description="ANK" evidence="6">
    <location>
        <begin position="111"/>
        <end position="143"/>
    </location>
</feature>
<dbReference type="STRING" id="32264.T1K5N1"/>
<feature type="repeat" description="ANK" evidence="6">
    <location>
        <begin position="144"/>
        <end position="176"/>
    </location>
</feature>
<feature type="repeat" description="ANK" evidence="6">
    <location>
        <begin position="375"/>
        <end position="407"/>
    </location>
</feature>
<dbReference type="SUPFAM" id="SSF48403">
    <property type="entry name" value="Ankyrin repeat"/>
    <property type="match status" value="1"/>
</dbReference>
<feature type="repeat" description="ANK" evidence="6">
    <location>
        <begin position="408"/>
        <end position="431"/>
    </location>
</feature>
<keyword evidence="4" id="KW-0528">Neurotoxin</keyword>
<dbReference type="InterPro" id="IPR036770">
    <property type="entry name" value="Ankyrin_rpt-contain_sf"/>
</dbReference>
<evidence type="ECO:0000259" key="10">
    <source>
        <dbReference type="Pfam" id="PF23307"/>
    </source>
</evidence>
<dbReference type="Pfam" id="PF12796">
    <property type="entry name" value="Ank_2"/>
    <property type="match status" value="3"/>
</dbReference>
<keyword evidence="8" id="KW-0472">Membrane</keyword>
<keyword evidence="4" id="KW-0800">Toxin</keyword>
<dbReference type="InterPro" id="IPR057092">
    <property type="entry name" value="SAM_KIDINS220"/>
</dbReference>